<dbReference type="Pfam" id="PF07989">
    <property type="entry name" value="Cnn_1N"/>
    <property type="match status" value="1"/>
</dbReference>
<dbReference type="EMBL" id="NRSZ01000894">
    <property type="protein sequence ID" value="PNY24395.1"/>
    <property type="molecule type" value="Genomic_DNA"/>
</dbReference>
<evidence type="ECO:0000313" key="10">
    <source>
        <dbReference type="Proteomes" id="UP000236621"/>
    </source>
</evidence>
<evidence type="ECO:0000256" key="2">
    <source>
        <dbReference type="ARBA" id="ARBA00022490"/>
    </source>
</evidence>
<feature type="region of interest" description="Disordered" evidence="6">
    <location>
        <begin position="392"/>
        <end position="426"/>
    </location>
</feature>
<feature type="compositionally biased region" description="Basic and acidic residues" evidence="6">
    <location>
        <begin position="984"/>
        <end position="994"/>
    </location>
</feature>
<feature type="compositionally biased region" description="Polar residues" evidence="6">
    <location>
        <begin position="34"/>
        <end position="47"/>
    </location>
</feature>
<feature type="region of interest" description="Disordered" evidence="6">
    <location>
        <begin position="984"/>
        <end position="1043"/>
    </location>
</feature>
<evidence type="ECO:0000256" key="3">
    <source>
        <dbReference type="ARBA" id="ARBA00022553"/>
    </source>
</evidence>
<evidence type="ECO:0000259" key="7">
    <source>
        <dbReference type="Pfam" id="PF07989"/>
    </source>
</evidence>
<proteinExistence type="predicted"/>
<dbReference type="PANTHER" id="PTHR43941:SF1">
    <property type="entry name" value="STRUCTURAL MAINTENANCE OF CHROMOSOMES PROTEIN 2"/>
    <property type="match status" value="1"/>
</dbReference>
<comment type="caution">
    <text evidence="9">The sequence shown here is derived from an EMBL/GenBank/DDBJ whole genome shotgun (WGS) entry which is preliminary data.</text>
</comment>
<dbReference type="InterPro" id="IPR012943">
    <property type="entry name" value="Cnn_1N"/>
</dbReference>
<feature type="compositionally biased region" description="Polar residues" evidence="6">
    <location>
        <begin position="149"/>
        <end position="158"/>
    </location>
</feature>
<dbReference type="OrthoDB" id="10255000at2759"/>
<feature type="domain" description="Centrosomin N-terminal motif 1" evidence="7">
    <location>
        <begin position="181"/>
        <end position="254"/>
    </location>
</feature>
<accession>A0A2K3QA08</accession>
<dbReference type="InterPro" id="IPR019528">
    <property type="entry name" value="PACT_domain"/>
</dbReference>
<dbReference type="Gene3D" id="1.10.287.1490">
    <property type="match status" value="1"/>
</dbReference>
<dbReference type="GO" id="GO:0005815">
    <property type="term" value="C:microtubule organizing center"/>
    <property type="evidence" value="ECO:0007669"/>
    <property type="project" value="UniProtKB-SubCell"/>
</dbReference>
<feature type="region of interest" description="Disordered" evidence="6">
    <location>
        <begin position="583"/>
        <end position="617"/>
    </location>
</feature>
<name>A0A2K3QA08_9HYPO</name>
<comment type="subcellular location">
    <subcellularLocation>
        <location evidence="1">Cytoplasm</location>
        <location evidence="1">Cytoskeleton</location>
        <location evidence="1">Microtubule organizing center</location>
    </subcellularLocation>
</comment>
<feature type="compositionally biased region" description="Basic and acidic residues" evidence="6">
    <location>
        <begin position="392"/>
        <end position="402"/>
    </location>
</feature>
<evidence type="ECO:0000256" key="6">
    <source>
        <dbReference type="SAM" id="MobiDB-lite"/>
    </source>
</evidence>
<keyword evidence="2" id="KW-0963">Cytoplasm</keyword>
<keyword evidence="3" id="KW-0597">Phosphoprotein</keyword>
<reference evidence="9 10" key="1">
    <citation type="submission" date="2017-08" db="EMBL/GenBank/DDBJ databases">
        <title>Harnessing the power of phylogenomics to disentangle the directionality and signatures of interkingdom host jumping in the parasitic fungal genus Tolypocladium.</title>
        <authorList>
            <person name="Quandt C.A."/>
            <person name="Patterson W."/>
            <person name="Spatafora J.W."/>
        </authorList>
    </citation>
    <scope>NUCLEOTIDE SEQUENCE [LARGE SCALE GENOMIC DNA]</scope>
    <source>
        <strain evidence="9 10">CBS 113982</strain>
    </source>
</reference>
<protein>
    <submittedName>
        <fullName evidence="9">Spindle pole body protein pcp1</fullName>
    </submittedName>
</protein>
<keyword evidence="10" id="KW-1185">Reference proteome</keyword>
<evidence type="ECO:0000256" key="1">
    <source>
        <dbReference type="ARBA" id="ARBA00004267"/>
    </source>
</evidence>
<evidence type="ECO:0000259" key="8">
    <source>
        <dbReference type="Pfam" id="PF10495"/>
    </source>
</evidence>
<feature type="region of interest" description="Disordered" evidence="6">
    <location>
        <begin position="149"/>
        <end position="182"/>
    </location>
</feature>
<dbReference type="GO" id="GO:0005737">
    <property type="term" value="C:cytoplasm"/>
    <property type="evidence" value="ECO:0007669"/>
    <property type="project" value="UniProtKB-ARBA"/>
</dbReference>
<organism evidence="9 10">
    <name type="scientific">Tolypocladium capitatum</name>
    <dbReference type="NCBI Taxonomy" id="45235"/>
    <lineage>
        <taxon>Eukaryota</taxon>
        <taxon>Fungi</taxon>
        <taxon>Dikarya</taxon>
        <taxon>Ascomycota</taxon>
        <taxon>Pezizomycotina</taxon>
        <taxon>Sordariomycetes</taxon>
        <taxon>Hypocreomycetidae</taxon>
        <taxon>Hypocreales</taxon>
        <taxon>Ophiocordycipitaceae</taxon>
        <taxon>Tolypocladium</taxon>
    </lineage>
</organism>
<feature type="region of interest" description="Disordered" evidence="6">
    <location>
        <begin position="31"/>
        <end position="127"/>
    </location>
</feature>
<feature type="region of interest" description="Disordered" evidence="6">
    <location>
        <begin position="1067"/>
        <end position="1111"/>
    </location>
</feature>
<keyword evidence="4" id="KW-0175">Coiled coil</keyword>
<evidence type="ECO:0000313" key="9">
    <source>
        <dbReference type="EMBL" id="PNY24395.1"/>
    </source>
</evidence>
<feature type="region of interest" description="Disordered" evidence="6">
    <location>
        <begin position="811"/>
        <end position="835"/>
    </location>
</feature>
<feature type="compositionally biased region" description="Basic and acidic residues" evidence="6">
    <location>
        <begin position="1067"/>
        <end position="1096"/>
    </location>
</feature>
<gene>
    <name evidence="9" type="ORF">TCAP_05659</name>
</gene>
<keyword evidence="5" id="KW-0206">Cytoskeleton</keyword>
<sequence length="1341" mass="152924">MGQPGFGGALDTPRTNIGDATYLSRAPDFADVSQEASFQSPGKNGNLPQKLRSGRPNGTSLRTPRQRERGPLADRRNLPPSVGGAEFTPLLKSATRNSARWHGKENGAAVPNTPGLDRIDEDDMTPIPRMDTSVYLGSRNQSYLDNTLPQVDSSSVASTPMALQPRRGGDQGPLQDGNQLSLREQENVIDRIEKENFGLKLKIHFLEDALRKAGPGFSEAALKENTELKVDKVTMQRELHRYKKHLTSAERDLEAYRQQMLELQEKAKRRHADENQRAELDQLQKTLAEREADIDDLQRQLDQSQHDQDQVEKLKDNIEDLEADLRERNRIITEREDQLEDLREKLDEAEDKAKDSQRRAIELEQAGQQSEELEEAKDTIQDLEQNIRHLEEQLDDMKDKMAEASTQQQRAERDLGELQEEMADKSLVTKGLSRQIEEKVARLQEELDKSGKEYAGLEKELTSANGENAELQATVKELRQDLNNFELGRESETVRVQELETELLAVADERDLLQSRHDALIKESTSLQQDVDKLEKEVEELEKKLSQEREYALEIEKDLRNQYRDEIERLNDEVSDLQAEIREKDNLYDNDSEKWENDKQTLESERDRAEEKAAGLQRTIDRLRQAEGSLSDKESKLKEAIESEAERHKSEEAVMTRQIDDLQDALETRQALLTNLRNELSTVRDELRQTQIDYQSQVNKVVALEDEVEVLQTKSSGRAGPELEAAKGECERLKEQLSELRQAADSARAANTASEQGAQQSTESMARLKWQPSDATSQLEKATRDKQSLQDQLATLSVELHSVRTSLAEARAERDELDGQLRRANSHDNDTPKADQERLDLRTAKMKLDNEVRRLRDENKALIEQRAAVERTLEDEIDKAAAEEERLGQEILQLQAKLRQSSSSGSHDLAAARRTIRDLERRIEDYEAQLANVAVPNGADSSSDMSMIRKDLTASRQKELEFLQRESAHRDVVKGLKRQIADLERQLHDNEVSRLMESPGPSPAKSDRNGEPRQQLSDAHQSAHDLGSRSREAERMASEATQDLQRQLNDLEDQKVVLEEVLEDARQQAEETTAQHEKAMRRMQHKLDKAERDRDAATASQTGHGKHGRHLRKTQAEIENLEHDVCQQQELIDGLVAAELSLRRKLERARSERAAYRMSAEKLQRDIHRLKTAAAAPQDRHALVKHRATDDALETVVRAAAGAEERHKKELRGMVMQMEWMQARWEREASLRSDAAYAKRFVQLQLDVANACNKAQLRELEHIRTNLLHDRKPLALPALPSGKASIRPFLVAARFVARMRISARGWAKQEVVRRKLAAASEEQRRVKRSRQLKVVRTEEVC</sequence>
<evidence type="ECO:0000256" key="4">
    <source>
        <dbReference type="ARBA" id="ARBA00023054"/>
    </source>
</evidence>
<feature type="compositionally biased region" description="Polar residues" evidence="6">
    <location>
        <begin position="754"/>
        <end position="764"/>
    </location>
</feature>
<feature type="region of interest" description="Disordered" evidence="6">
    <location>
        <begin position="1"/>
        <end position="20"/>
    </location>
</feature>
<dbReference type="PANTHER" id="PTHR43941">
    <property type="entry name" value="STRUCTURAL MAINTENANCE OF CHROMOSOMES PROTEIN 2"/>
    <property type="match status" value="1"/>
</dbReference>
<evidence type="ECO:0000256" key="5">
    <source>
        <dbReference type="ARBA" id="ARBA00023212"/>
    </source>
</evidence>
<feature type="compositionally biased region" description="Basic and acidic residues" evidence="6">
    <location>
        <begin position="1021"/>
        <end position="1037"/>
    </location>
</feature>
<feature type="compositionally biased region" description="Low complexity" evidence="6">
    <location>
        <begin position="743"/>
        <end position="753"/>
    </location>
</feature>
<dbReference type="Pfam" id="PF10495">
    <property type="entry name" value="PACT_coil_coil"/>
    <property type="match status" value="1"/>
</dbReference>
<dbReference type="STRING" id="45235.A0A2K3QA08"/>
<feature type="compositionally biased region" description="Basic and acidic residues" evidence="6">
    <location>
        <begin position="65"/>
        <end position="77"/>
    </location>
</feature>
<feature type="domain" description="Pericentrin/AKAP-450 centrosomal targeting" evidence="8">
    <location>
        <begin position="1224"/>
        <end position="1306"/>
    </location>
</feature>
<feature type="region of interest" description="Disordered" evidence="6">
    <location>
        <begin position="737"/>
        <end position="786"/>
    </location>
</feature>
<dbReference type="Proteomes" id="UP000236621">
    <property type="component" value="Unassembled WGS sequence"/>
</dbReference>